<evidence type="ECO:0000313" key="4">
    <source>
        <dbReference type="EMBL" id="MFH8545024.1"/>
    </source>
</evidence>
<feature type="compositionally biased region" description="Gly residues" evidence="1">
    <location>
        <begin position="215"/>
        <end position="233"/>
    </location>
</feature>
<evidence type="ECO:0000256" key="3">
    <source>
        <dbReference type="SAM" id="SignalP"/>
    </source>
</evidence>
<comment type="caution">
    <text evidence="4">The sequence shown here is derived from an EMBL/GenBank/DDBJ whole genome shotgun (WGS) entry which is preliminary data.</text>
</comment>
<feature type="transmembrane region" description="Helical" evidence="2">
    <location>
        <begin position="276"/>
        <end position="297"/>
    </location>
</feature>
<protein>
    <submittedName>
        <fullName evidence="4">Uncharacterized protein</fullName>
    </submittedName>
</protein>
<feature type="compositionally biased region" description="Basic and acidic residues" evidence="1">
    <location>
        <begin position="244"/>
        <end position="260"/>
    </location>
</feature>
<keyword evidence="3" id="KW-0732">Signal</keyword>
<evidence type="ECO:0000256" key="2">
    <source>
        <dbReference type="SAM" id="Phobius"/>
    </source>
</evidence>
<organism evidence="4 5">
    <name type="scientific">Streptomyces longisporoflavus</name>
    <dbReference type="NCBI Taxonomy" id="28044"/>
    <lineage>
        <taxon>Bacteria</taxon>
        <taxon>Bacillati</taxon>
        <taxon>Actinomycetota</taxon>
        <taxon>Actinomycetes</taxon>
        <taxon>Kitasatosporales</taxon>
        <taxon>Streptomycetaceae</taxon>
        <taxon>Streptomyces</taxon>
    </lineage>
</organism>
<reference evidence="4 5" key="1">
    <citation type="submission" date="2024-10" db="EMBL/GenBank/DDBJ databases">
        <title>The Natural Products Discovery Center: Release of the First 8490 Sequenced Strains for Exploring Actinobacteria Biosynthetic Diversity.</title>
        <authorList>
            <person name="Kalkreuter E."/>
            <person name="Kautsar S.A."/>
            <person name="Yang D."/>
            <person name="Bader C.D."/>
            <person name="Teijaro C.N."/>
            <person name="Fluegel L."/>
            <person name="Davis C.M."/>
            <person name="Simpson J.R."/>
            <person name="Lauterbach L."/>
            <person name="Steele A.D."/>
            <person name="Gui C."/>
            <person name="Meng S."/>
            <person name="Li G."/>
            <person name="Viehrig K."/>
            <person name="Ye F."/>
            <person name="Su P."/>
            <person name="Kiefer A.F."/>
            <person name="Nichols A."/>
            <person name="Cepeda A.J."/>
            <person name="Yan W."/>
            <person name="Fan B."/>
            <person name="Jiang Y."/>
            <person name="Adhikari A."/>
            <person name="Zheng C.-J."/>
            <person name="Schuster L."/>
            <person name="Cowan T.M."/>
            <person name="Smanski M.J."/>
            <person name="Chevrette M.G."/>
            <person name="De Carvalho L.P.S."/>
            <person name="Shen B."/>
        </authorList>
    </citation>
    <scope>NUCLEOTIDE SEQUENCE [LARGE SCALE GENOMIC DNA]</scope>
    <source>
        <strain evidence="4 5">NPDC017990</strain>
    </source>
</reference>
<feature type="signal peptide" evidence="3">
    <location>
        <begin position="1"/>
        <end position="33"/>
    </location>
</feature>
<accession>A0ABW7QJ92</accession>
<evidence type="ECO:0000313" key="5">
    <source>
        <dbReference type="Proteomes" id="UP001610818"/>
    </source>
</evidence>
<feature type="compositionally biased region" description="Acidic residues" evidence="1">
    <location>
        <begin position="196"/>
        <end position="205"/>
    </location>
</feature>
<keyword evidence="2" id="KW-1133">Transmembrane helix</keyword>
<gene>
    <name evidence="4" type="ORF">ACH4F9_08490</name>
</gene>
<sequence length="307" mass="31779">MRLRRSLAPGITGITAAAAALASAVTGTGPAVAAQGLPGSEAVAVTVAAVQRPQAAQPPVCSDPTGEDFPIGTRIRGGPPTYEAGGGYRSWSVELANTTRGTCGNIHPVVVIVDKERQLRPRQVQLEFHDGKRWRTVGFERTDRDENVGVFDDGFPGFTVKAGKTRTVKVRLSFTSAARSEQAVISAAVVQRRDDDGDWVGESEDYPFGIEGDGDTGGTGDTGGVGDTGGGVGAEEEPEGSVDAGRDGGADDGGRERSEGGDPSYADELAATGPRALLGVTAIACALFAAGWALLTTTRRVRAARRR</sequence>
<keyword evidence="2" id="KW-0472">Membrane</keyword>
<feature type="region of interest" description="Disordered" evidence="1">
    <location>
        <begin position="188"/>
        <end position="268"/>
    </location>
</feature>
<dbReference type="RefSeq" id="WP_397709628.1">
    <property type="nucleotide sequence ID" value="NZ_JBIRGN010000002.1"/>
</dbReference>
<evidence type="ECO:0000256" key="1">
    <source>
        <dbReference type="SAM" id="MobiDB-lite"/>
    </source>
</evidence>
<keyword evidence="2" id="KW-0812">Transmembrane</keyword>
<feature type="chain" id="PRO_5046677342" evidence="3">
    <location>
        <begin position="34"/>
        <end position="307"/>
    </location>
</feature>
<name>A0ABW7QJ92_9ACTN</name>
<keyword evidence="5" id="KW-1185">Reference proteome</keyword>
<proteinExistence type="predicted"/>
<dbReference type="EMBL" id="JBIRGQ010000002">
    <property type="protein sequence ID" value="MFH8545024.1"/>
    <property type="molecule type" value="Genomic_DNA"/>
</dbReference>
<dbReference type="Proteomes" id="UP001610818">
    <property type="component" value="Unassembled WGS sequence"/>
</dbReference>